<name>A0A1B0A3R2_GLOPL</name>
<evidence type="ECO:0000313" key="2">
    <source>
        <dbReference type="Proteomes" id="UP000092445"/>
    </source>
</evidence>
<dbReference type="EnsemblMetazoa" id="GPAI033545-RA">
    <property type="protein sequence ID" value="GPAI033545-PA"/>
    <property type="gene ID" value="GPAI033545"/>
</dbReference>
<sequence>MPQATEEVTLVTCADKTATCLAKPQIDSMCCHSMKSTSSNRLDDTYEFQHGLEQNLDDTSGPINGSIIENKIYEKSNVRNSWPNITNISSDHIVKQHPTGYTIQREKLKDVAEQLKSADTHLIVDSSRNVNMISTQQLQNHDSPGCAAKIKVKKAVTEMLPPIDLVEDVSAVAIEPPFDIITEEIDHTNHTYDEVYLNMIGGV</sequence>
<dbReference type="VEuPathDB" id="VectorBase:GPAI033545"/>
<dbReference type="Proteomes" id="UP000092445">
    <property type="component" value="Unassembled WGS sequence"/>
</dbReference>
<keyword evidence="2" id="KW-1185">Reference proteome</keyword>
<organism evidence="1 2">
    <name type="scientific">Glossina pallidipes</name>
    <name type="common">Tsetse fly</name>
    <dbReference type="NCBI Taxonomy" id="7398"/>
    <lineage>
        <taxon>Eukaryota</taxon>
        <taxon>Metazoa</taxon>
        <taxon>Ecdysozoa</taxon>
        <taxon>Arthropoda</taxon>
        <taxon>Hexapoda</taxon>
        <taxon>Insecta</taxon>
        <taxon>Pterygota</taxon>
        <taxon>Neoptera</taxon>
        <taxon>Endopterygota</taxon>
        <taxon>Diptera</taxon>
        <taxon>Brachycera</taxon>
        <taxon>Muscomorpha</taxon>
        <taxon>Hippoboscoidea</taxon>
        <taxon>Glossinidae</taxon>
        <taxon>Glossina</taxon>
    </lineage>
</organism>
<protein>
    <submittedName>
        <fullName evidence="1">Uncharacterized protein</fullName>
    </submittedName>
</protein>
<evidence type="ECO:0000313" key="1">
    <source>
        <dbReference type="EnsemblMetazoa" id="GPAI033545-PA"/>
    </source>
</evidence>
<dbReference type="AlphaFoldDB" id="A0A1B0A3R2"/>
<reference evidence="1" key="2">
    <citation type="submission" date="2020-05" db="UniProtKB">
        <authorList>
            <consortium name="EnsemblMetazoa"/>
        </authorList>
    </citation>
    <scope>IDENTIFICATION</scope>
    <source>
        <strain evidence="1">IAEA</strain>
    </source>
</reference>
<proteinExistence type="predicted"/>
<accession>A0A1B0A3R2</accession>
<reference evidence="2" key="1">
    <citation type="submission" date="2014-03" db="EMBL/GenBank/DDBJ databases">
        <authorList>
            <person name="Aksoy S."/>
            <person name="Warren W."/>
            <person name="Wilson R.K."/>
        </authorList>
    </citation>
    <scope>NUCLEOTIDE SEQUENCE [LARGE SCALE GENOMIC DNA]</scope>
    <source>
        <strain evidence="2">IAEA</strain>
    </source>
</reference>